<dbReference type="EMBL" id="JABAIK010000014">
    <property type="protein sequence ID" value="NLS13990.1"/>
    <property type="molecule type" value="Genomic_DNA"/>
</dbReference>
<protein>
    <submittedName>
        <fullName evidence="1">Uncharacterized protein</fullName>
    </submittedName>
</protein>
<accession>A0A7X8YHW2</accession>
<sequence>MFKNKHLLAALLIAPILSIVAYVGTDLALSEKPHAAKEGETYKLAAQSNCRYTSGLCDLKNGDFGIQFRSDPQSSGELTLSLTAKYPLQGVRVALVETPSEQGIPLTMAATDDSGLRWQLPQAVAPANDQWLQVAVQANNTLYYGDTETTFFVYQTLLDQ</sequence>
<dbReference type="RefSeq" id="WP_168837086.1">
    <property type="nucleotide sequence ID" value="NZ_JABAIK010000014.1"/>
</dbReference>
<dbReference type="Proteomes" id="UP000535589">
    <property type="component" value="Unassembled WGS sequence"/>
</dbReference>
<name>A0A7X8YHW2_9VIBR</name>
<reference evidence="1 2" key="1">
    <citation type="submission" date="2020-04" db="EMBL/GenBank/DDBJ databases">
        <title>Vibrio sp. SM6, a novel species isolated from seawater.</title>
        <authorList>
            <person name="Wang X."/>
        </authorList>
    </citation>
    <scope>NUCLEOTIDE SEQUENCE [LARGE SCALE GENOMIC DNA]</scope>
    <source>
        <strain evidence="1 2">SM6</strain>
    </source>
</reference>
<proteinExistence type="predicted"/>
<gene>
    <name evidence="1" type="ORF">HGP28_13940</name>
</gene>
<dbReference type="AlphaFoldDB" id="A0A7X8YHW2"/>
<organism evidence="1 2">
    <name type="scientific">Vibrio agarilyticus</name>
    <dbReference type="NCBI Taxonomy" id="2726741"/>
    <lineage>
        <taxon>Bacteria</taxon>
        <taxon>Pseudomonadati</taxon>
        <taxon>Pseudomonadota</taxon>
        <taxon>Gammaproteobacteria</taxon>
        <taxon>Vibrionales</taxon>
        <taxon>Vibrionaceae</taxon>
        <taxon>Vibrio</taxon>
    </lineage>
</organism>
<evidence type="ECO:0000313" key="1">
    <source>
        <dbReference type="EMBL" id="NLS13990.1"/>
    </source>
</evidence>
<keyword evidence="2" id="KW-1185">Reference proteome</keyword>
<evidence type="ECO:0000313" key="2">
    <source>
        <dbReference type="Proteomes" id="UP000535589"/>
    </source>
</evidence>
<comment type="caution">
    <text evidence="1">The sequence shown here is derived from an EMBL/GenBank/DDBJ whole genome shotgun (WGS) entry which is preliminary data.</text>
</comment>